<evidence type="ECO:0000313" key="3">
    <source>
        <dbReference type="Proteomes" id="UP001159428"/>
    </source>
</evidence>
<feature type="region of interest" description="Disordered" evidence="1">
    <location>
        <begin position="1"/>
        <end position="34"/>
    </location>
</feature>
<dbReference type="Proteomes" id="UP001159428">
    <property type="component" value="Unassembled WGS sequence"/>
</dbReference>
<feature type="compositionally biased region" description="Basic and acidic residues" evidence="1">
    <location>
        <begin position="1"/>
        <end position="18"/>
    </location>
</feature>
<dbReference type="EMBL" id="CALNXJ010000022">
    <property type="protein sequence ID" value="CAH3126614.1"/>
    <property type="molecule type" value="Genomic_DNA"/>
</dbReference>
<accession>A0AAU9WVA0</accession>
<organism evidence="2 3">
    <name type="scientific">Pocillopora meandrina</name>
    <dbReference type="NCBI Taxonomy" id="46732"/>
    <lineage>
        <taxon>Eukaryota</taxon>
        <taxon>Metazoa</taxon>
        <taxon>Cnidaria</taxon>
        <taxon>Anthozoa</taxon>
        <taxon>Hexacorallia</taxon>
        <taxon>Scleractinia</taxon>
        <taxon>Astrocoeniina</taxon>
        <taxon>Pocilloporidae</taxon>
        <taxon>Pocillopora</taxon>
    </lineage>
</organism>
<protein>
    <submittedName>
        <fullName evidence="2">Uncharacterized protein</fullName>
    </submittedName>
</protein>
<keyword evidence="3" id="KW-1185">Reference proteome</keyword>
<reference evidence="2 3" key="1">
    <citation type="submission" date="2022-05" db="EMBL/GenBank/DDBJ databases">
        <authorList>
            <consortium name="Genoscope - CEA"/>
            <person name="William W."/>
        </authorList>
    </citation>
    <scope>NUCLEOTIDE SEQUENCE [LARGE SCALE GENOMIC DNA]</scope>
</reference>
<evidence type="ECO:0000313" key="2">
    <source>
        <dbReference type="EMBL" id="CAH3126614.1"/>
    </source>
</evidence>
<comment type="caution">
    <text evidence="2">The sequence shown here is derived from an EMBL/GenBank/DDBJ whole genome shotgun (WGS) entry which is preliminary data.</text>
</comment>
<sequence length="67" mass="7708">MENVDKETESMPQKERPIRRGPRPTSVKEKEPSKTEIIWMAASYFGRLMLLLEEEGTQTQAAQKNDA</sequence>
<evidence type="ECO:0000256" key="1">
    <source>
        <dbReference type="SAM" id="MobiDB-lite"/>
    </source>
</evidence>
<dbReference type="AlphaFoldDB" id="A0AAU9WVA0"/>
<gene>
    <name evidence="2" type="ORF">PMEA_00012937</name>
</gene>
<name>A0AAU9WVA0_9CNID</name>
<proteinExistence type="predicted"/>